<evidence type="ECO:0000313" key="4">
    <source>
        <dbReference type="Proteomes" id="UP001501343"/>
    </source>
</evidence>
<protein>
    <recommendedName>
        <fullName evidence="5">DUF262 domain-containing protein</fullName>
    </recommendedName>
</protein>
<dbReference type="InterPro" id="IPR004919">
    <property type="entry name" value="GmrSD_N"/>
</dbReference>
<comment type="caution">
    <text evidence="3">The sequence shown here is derived from an EMBL/GenBank/DDBJ whole genome shotgun (WGS) entry which is preliminary data.</text>
</comment>
<evidence type="ECO:0000313" key="3">
    <source>
        <dbReference type="EMBL" id="GAA1912470.1"/>
    </source>
</evidence>
<dbReference type="Pfam" id="PF03235">
    <property type="entry name" value="GmrSD_N"/>
    <property type="match status" value="1"/>
</dbReference>
<proteinExistence type="predicted"/>
<dbReference type="InterPro" id="IPR011089">
    <property type="entry name" value="GmrSD_C"/>
</dbReference>
<dbReference type="Pfam" id="PF07510">
    <property type="entry name" value="GmrSD_C"/>
    <property type="match status" value="1"/>
</dbReference>
<gene>
    <name evidence="3" type="ORF">GCM10009775_01330</name>
</gene>
<evidence type="ECO:0008006" key="5">
    <source>
        <dbReference type="Google" id="ProtNLM"/>
    </source>
</evidence>
<dbReference type="EMBL" id="BAAAOF010000001">
    <property type="protein sequence ID" value="GAA1912470.1"/>
    <property type="molecule type" value="Genomic_DNA"/>
</dbReference>
<feature type="domain" description="GmrSD restriction endonucleases C-terminal" evidence="2">
    <location>
        <begin position="424"/>
        <end position="525"/>
    </location>
</feature>
<feature type="domain" description="GmrSD restriction endonucleases N-terminal" evidence="1">
    <location>
        <begin position="24"/>
        <end position="215"/>
    </location>
</feature>
<reference evidence="4" key="1">
    <citation type="journal article" date="2019" name="Int. J. Syst. Evol. Microbiol.">
        <title>The Global Catalogue of Microorganisms (GCM) 10K type strain sequencing project: providing services to taxonomists for standard genome sequencing and annotation.</title>
        <authorList>
            <consortium name="The Broad Institute Genomics Platform"/>
            <consortium name="The Broad Institute Genome Sequencing Center for Infectious Disease"/>
            <person name="Wu L."/>
            <person name="Ma J."/>
        </authorList>
    </citation>
    <scope>NUCLEOTIDE SEQUENCE [LARGE SCALE GENOMIC DNA]</scope>
    <source>
        <strain evidence="4">JCM 14900</strain>
    </source>
</reference>
<dbReference type="PANTHER" id="PTHR35149:SF2">
    <property type="entry name" value="DUF262 DOMAIN-CONTAINING PROTEIN"/>
    <property type="match status" value="1"/>
</dbReference>
<accession>A0ABP5AG28</accession>
<name>A0ABP5AG28_9MICO</name>
<sequence length="665" mass="74617">MTTATNIDATAVNTISWLQTVDATIVVPVYQRQYRWDIGGCEQLLADVRAVADSDPHHMHFIGSVLSSMSAGGDELVLIDGQQRITTLMLLVAALHHTVRAEHPDLADDLSRVLSGPDGRTKLRPHEAWADVFESVVFDRRPADGTLRDSRFDDNYAFFRSKISPDEAPHIWRGLQKLEHVAITLGAGANAQQIFASLNSTGEPLRDHELIHNYILMGLTHAEQREVEADFWLPIEQNTGAAIGAFWRHYMVMTTGREVAASGDHGVYGEFRARFPRLDLDTLRVHAAEWLACSEVYRTLLEPSYERDAALARRLRHLSTFGRGMYPLVMRALLDLREGSVDRAAVAATLDDVQALLLRRAVAGLPTERLVARLCRARSDGEQALRHAIARITPSDERMRAALKFAELPHPAYVLGRLADLDAVDDLGVDHVFPLSPHATWSGDGVRVWADYTDDEQNSHRALSKTLGNLALLEDDLALRAMDLPFPEKRDAAYARSAVPQTRALADADAWGTASISARTTELTERFIEVWRRPDIVGIDDDGLTPILDAILRRGFPPGWEREFAYTEYRGEHWEVPDVKYLFNRVFKRLWADDRDSVVRFSARRGGPVYPAMAWNGQWDALDDENFLYMGWDLHYMLTAVQGVLDEAGSAPEVFVKYSYIGNAM</sequence>
<organism evidence="3 4">
    <name type="scientific">Microbacterium aoyamense</name>
    <dbReference type="NCBI Taxonomy" id="344166"/>
    <lineage>
        <taxon>Bacteria</taxon>
        <taxon>Bacillati</taxon>
        <taxon>Actinomycetota</taxon>
        <taxon>Actinomycetes</taxon>
        <taxon>Micrococcales</taxon>
        <taxon>Microbacteriaceae</taxon>
        <taxon>Microbacterium</taxon>
    </lineage>
</organism>
<evidence type="ECO:0000259" key="1">
    <source>
        <dbReference type="Pfam" id="PF03235"/>
    </source>
</evidence>
<keyword evidence="4" id="KW-1185">Reference proteome</keyword>
<dbReference type="Proteomes" id="UP001501343">
    <property type="component" value="Unassembled WGS sequence"/>
</dbReference>
<dbReference type="RefSeq" id="WP_248149718.1">
    <property type="nucleotide sequence ID" value="NZ_BAAAOF010000001.1"/>
</dbReference>
<dbReference type="PANTHER" id="PTHR35149">
    <property type="entry name" value="SLL5132 PROTEIN"/>
    <property type="match status" value="1"/>
</dbReference>
<evidence type="ECO:0000259" key="2">
    <source>
        <dbReference type="Pfam" id="PF07510"/>
    </source>
</evidence>